<accession>A0A8S5NSH1</accession>
<sequence>MVLAWRETGKLDRYMEKSTPISGVFIYTKIFFRR</sequence>
<proteinExistence type="predicted"/>
<organism evidence="1">
    <name type="scientific">Siphoviridae sp. ct1TR2</name>
    <dbReference type="NCBI Taxonomy" id="2825309"/>
    <lineage>
        <taxon>Viruses</taxon>
        <taxon>Duplodnaviria</taxon>
        <taxon>Heunggongvirae</taxon>
        <taxon>Uroviricota</taxon>
        <taxon>Caudoviricetes</taxon>
    </lineage>
</organism>
<dbReference type="EMBL" id="BK015245">
    <property type="protein sequence ID" value="DAD97641.1"/>
    <property type="molecule type" value="Genomic_DNA"/>
</dbReference>
<reference evidence="1" key="1">
    <citation type="journal article" date="2021" name="Proc. Natl. Acad. Sci. U.S.A.">
        <title>A Catalog of Tens of Thousands of Viruses from Human Metagenomes Reveals Hidden Associations with Chronic Diseases.</title>
        <authorList>
            <person name="Tisza M.J."/>
            <person name="Buck C.B."/>
        </authorList>
    </citation>
    <scope>NUCLEOTIDE SEQUENCE</scope>
    <source>
        <strain evidence="1">Ct1TR2</strain>
    </source>
</reference>
<evidence type="ECO:0000313" key="1">
    <source>
        <dbReference type="EMBL" id="DAD97641.1"/>
    </source>
</evidence>
<protein>
    <submittedName>
        <fullName evidence="1">Uncharacterized protein</fullName>
    </submittedName>
</protein>
<name>A0A8S5NSH1_9CAUD</name>